<reference evidence="1 2" key="1">
    <citation type="submission" date="2017-09" db="EMBL/GenBank/DDBJ databases">
        <title>Depth-based differentiation of microbial function through sediment-hosted aquifers and enrichment of novel symbionts in the deep terrestrial subsurface.</title>
        <authorList>
            <person name="Probst A.J."/>
            <person name="Ladd B."/>
            <person name="Jarett J.K."/>
            <person name="Geller-Mcgrath D.E."/>
            <person name="Sieber C.M."/>
            <person name="Emerson J.B."/>
            <person name="Anantharaman K."/>
            <person name="Thomas B.C."/>
            <person name="Malmstrom R."/>
            <person name="Stieglmeier M."/>
            <person name="Klingl A."/>
            <person name="Woyke T."/>
            <person name="Ryan C.M."/>
            <person name="Banfield J.F."/>
        </authorList>
    </citation>
    <scope>NUCLEOTIDE SEQUENCE [LARGE SCALE GENOMIC DNA]</scope>
    <source>
        <strain evidence="1">CG23_combo_of_CG06-09_8_20_14_all_36_125</strain>
    </source>
</reference>
<sequence length="223" mass="28004">MAYKNKEKERQNKKGYYQRNKEKILKRMRLYGKKWYQKNKEKVQLRHREYYRGNWEKIAQYHKKWYQKNRKKILQQSKEYYQKNREKVEWRHKNYNQKNKEEILRYKGEWQKYRRKTDPKYRLDENMGSAIARSLKGKKDRKGWEILVGYTLRELMEYLEKQFNSKMNWGNYGSYWVVDHVKPKSLFNYTTPNDFEFKQCWALKNLQSLEKIKNIKKKNCYIG</sequence>
<dbReference type="AlphaFoldDB" id="A0A2G9Z181"/>
<evidence type="ECO:0000313" key="1">
    <source>
        <dbReference type="EMBL" id="PIP24713.1"/>
    </source>
</evidence>
<dbReference type="Proteomes" id="UP000237258">
    <property type="component" value="Unassembled WGS sequence"/>
</dbReference>
<organism evidence="1 2">
    <name type="scientific">Candidatus Nealsonbacteria bacterium CG23_combo_of_CG06-09_8_20_14_all_36_125</name>
    <dbReference type="NCBI Taxonomy" id="1974719"/>
    <lineage>
        <taxon>Bacteria</taxon>
        <taxon>Candidatus Nealsoniibacteriota</taxon>
    </lineage>
</organism>
<accession>A0A2G9Z181</accession>
<dbReference type="EMBL" id="PCRR01000010">
    <property type="protein sequence ID" value="PIP24713.1"/>
    <property type="molecule type" value="Genomic_DNA"/>
</dbReference>
<gene>
    <name evidence="1" type="ORF">COX33_00390</name>
</gene>
<comment type="caution">
    <text evidence="1">The sequence shown here is derived from an EMBL/GenBank/DDBJ whole genome shotgun (WGS) entry which is preliminary data.</text>
</comment>
<proteinExistence type="predicted"/>
<evidence type="ECO:0000313" key="2">
    <source>
        <dbReference type="Proteomes" id="UP000237258"/>
    </source>
</evidence>
<name>A0A2G9Z181_9BACT</name>
<protein>
    <submittedName>
        <fullName evidence="1">Uncharacterized protein</fullName>
    </submittedName>
</protein>